<dbReference type="InterPro" id="IPR011990">
    <property type="entry name" value="TPR-like_helical_dom_sf"/>
</dbReference>
<dbReference type="FunFam" id="1.25.40.10:FF:000090">
    <property type="entry name" value="Pentatricopeptide repeat-containing protein, chloroplastic"/>
    <property type="match status" value="1"/>
</dbReference>
<dbReference type="Pfam" id="PF13041">
    <property type="entry name" value="PPR_2"/>
    <property type="match status" value="3"/>
</dbReference>
<keyword evidence="1" id="KW-0677">Repeat</keyword>
<evidence type="ECO:0000256" key="1">
    <source>
        <dbReference type="ARBA" id="ARBA00022737"/>
    </source>
</evidence>
<evidence type="ECO:0000256" key="2">
    <source>
        <dbReference type="PROSITE-ProRule" id="PRU00708"/>
    </source>
</evidence>
<dbReference type="NCBIfam" id="TIGR00756">
    <property type="entry name" value="PPR"/>
    <property type="match status" value="6"/>
</dbReference>
<evidence type="ECO:0000313" key="4">
    <source>
        <dbReference type="EMBL" id="KAK3039226.1"/>
    </source>
</evidence>
<protein>
    <recommendedName>
        <fullName evidence="6">Pentatricopeptide repeat-containing protein</fullName>
    </recommendedName>
</protein>
<dbReference type="InterPro" id="IPR046848">
    <property type="entry name" value="E_motif"/>
</dbReference>
<dbReference type="Proteomes" id="UP001188597">
    <property type="component" value="Unassembled WGS sequence"/>
</dbReference>
<evidence type="ECO:0008006" key="6">
    <source>
        <dbReference type="Google" id="ProtNLM"/>
    </source>
</evidence>
<evidence type="ECO:0000313" key="5">
    <source>
        <dbReference type="Proteomes" id="UP001188597"/>
    </source>
</evidence>
<dbReference type="PANTHER" id="PTHR47926:SF440">
    <property type="entry name" value="REPEAT-CONTAINING PROTEIN, PUTATIVE-RELATED"/>
    <property type="match status" value="1"/>
</dbReference>
<dbReference type="FunFam" id="1.25.40.10:FF:000348">
    <property type="entry name" value="Pentatricopeptide repeat-containing protein chloroplastic"/>
    <property type="match status" value="1"/>
</dbReference>
<evidence type="ECO:0000256" key="3">
    <source>
        <dbReference type="SAM" id="MobiDB-lite"/>
    </source>
</evidence>
<organism evidence="4 5">
    <name type="scientific">Escallonia herrerae</name>
    <dbReference type="NCBI Taxonomy" id="1293975"/>
    <lineage>
        <taxon>Eukaryota</taxon>
        <taxon>Viridiplantae</taxon>
        <taxon>Streptophyta</taxon>
        <taxon>Embryophyta</taxon>
        <taxon>Tracheophyta</taxon>
        <taxon>Spermatophyta</taxon>
        <taxon>Magnoliopsida</taxon>
        <taxon>eudicotyledons</taxon>
        <taxon>Gunneridae</taxon>
        <taxon>Pentapetalae</taxon>
        <taxon>asterids</taxon>
        <taxon>campanulids</taxon>
        <taxon>Escalloniales</taxon>
        <taxon>Escalloniaceae</taxon>
        <taxon>Escallonia</taxon>
    </lineage>
</organism>
<dbReference type="FunFam" id="1.25.40.10:FF:000427">
    <property type="entry name" value="Pentatricopeptide repeat-containing protein chloroplastic"/>
    <property type="match status" value="1"/>
</dbReference>
<proteinExistence type="predicted"/>
<feature type="compositionally biased region" description="Basic and acidic residues" evidence="3">
    <location>
        <begin position="651"/>
        <end position="661"/>
    </location>
</feature>
<feature type="repeat" description="PPR" evidence="2">
    <location>
        <begin position="207"/>
        <end position="241"/>
    </location>
</feature>
<keyword evidence="5" id="KW-1185">Reference proteome</keyword>
<gene>
    <name evidence="4" type="ORF">RJ639_027930</name>
</gene>
<dbReference type="PANTHER" id="PTHR47926">
    <property type="entry name" value="PENTATRICOPEPTIDE REPEAT-CONTAINING PROTEIN"/>
    <property type="match status" value="1"/>
</dbReference>
<dbReference type="Pfam" id="PF20431">
    <property type="entry name" value="E_motif"/>
    <property type="match status" value="1"/>
</dbReference>
<sequence>MRDRGFNGNDLTFIFVLKACAKASGVLHGRKIHVHALRLGFESYLYVSNALIHMYTSCSDLFTARQVFDKMSERDLVSWNSLICGYCQGSRFKEVLQLFDAMREANVKADQVTMMKVILACSRLGDKKISDGMVKYIEDNRVEIDVYLGNTLVDMYGRRGSVGLARQVFDSMGERNIVSWNTLMTGYAKVGDLVSARKLFDEMPMRDVISWTSMITCYAQAKKFNDAVNLFQEMMRAEVKPDEITFASVLSACAHLGRLDMGKAVHDYIRKHNVKEDVYVGNSLIDMYCKCGSVQMALKVFEGMKEKDSISWTSVISGLAVNGNVDHALGLFSQMLKEGFRPNHGIFVGILLACTHAGLVDQGLDYFESMEKDHGLVPEMKHYGCVVDLLSRSGNLDRAYEFITNMTIDPDIVIWRMLLSACMLHDNVIIAEIATNKLLELDPDNSGNYVLSSNTYAKAERWDDANKMRELMEGGRVQKPSEMYLHDFNGITTSSTGFKSFLNVLLVEAEPVCNEGLHIKLTSSQKLNAERPRVPISEYTNNVNFPVKVENPVIHPMKSQLKTLSTEYIYAECLAAAGVRGMVISVCPSPTRHTLPPARVAFKAVHVVLLKPTQSKVTSISAPTAKSHSDPLMEFSVTIIVRELGRRRMKTGWEKQNKKDYQPGGGRLYG</sequence>
<name>A0AA89BPJ3_9ASTE</name>
<dbReference type="Gene3D" id="1.25.40.10">
    <property type="entry name" value="Tetratricopeptide repeat domain"/>
    <property type="match status" value="4"/>
</dbReference>
<feature type="repeat" description="PPR" evidence="2">
    <location>
        <begin position="75"/>
        <end position="109"/>
    </location>
</feature>
<dbReference type="InterPro" id="IPR046960">
    <property type="entry name" value="PPR_At4g14850-like_plant"/>
</dbReference>
<accession>A0AA89BPJ3</accession>
<dbReference type="EMBL" id="JAVXUP010000080">
    <property type="protein sequence ID" value="KAK3039226.1"/>
    <property type="molecule type" value="Genomic_DNA"/>
</dbReference>
<feature type="region of interest" description="Disordered" evidence="3">
    <location>
        <begin position="651"/>
        <end position="670"/>
    </location>
</feature>
<feature type="repeat" description="PPR" evidence="2">
    <location>
        <begin position="176"/>
        <end position="206"/>
    </location>
</feature>
<dbReference type="GO" id="GO:0009451">
    <property type="term" value="P:RNA modification"/>
    <property type="evidence" value="ECO:0007669"/>
    <property type="project" value="InterPro"/>
</dbReference>
<dbReference type="InterPro" id="IPR002885">
    <property type="entry name" value="PPR_rpt"/>
</dbReference>
<dbReference type="PROSITE" id="PS51375">
    <property type="entry name" value="PPR"/>
    <property type="match status" value="6"/>
</dbReference>
<dbReference type="AlphaFoldDB" id="A0AA89BPJ3"/>
<reference evidence="4" key="1">
    <citation type="submission" date="2022-12" db="EMBL/GenBank/DDBJ databases">
        <title>Draft genome assemblies for two species of Escallonia (Escalloniales).</title>
        <authorList>
            <person name="Chanderbali A."/>
            <person name="Dervinis C."/>
            <person name="Anghel I."/>
            <person name="Soltis D."/>
            <person name="Soltis P."/>
            <person name="Zapata F."/>
        </authorList>
    </citation>
    <scope>NUCLEOTIDE SEQUENCE</scope>
    <source>
        <strain evidence="4">UCBG64.0493</strain>
        <tissue evidence="4">Leaf</tissue>
    </source>
</reference>
<dbReference type="SUPFAM" id="SSF48452">
    <property type="entry name" value="TPR-like"/>
    <property type="match status" value="1"/>
</dbReference>
<dbReference type="GO" id="GO:0003723">
    <property type="term" value="F:RNA binding"/>
    <property type="evidence" value="ECO:0007669"/>
    <property type="project" value="InterPro"/>
</dbReference>
<feature type="repeat" description="PPR" evidence="2">
    <location>
        <begin position="308"/>
        <end position="342"/>
    </location>
</feature>
<feature type="repeat" description="PPR" evidence="2">
    <location>
        <begin position="277"/>
        <end position="307"/>
    </location>
</feature>
<comment type="caution">
    <text evidence="4">The sequence shown here is derived from an EMBL/GenBank/DDBJ whole genome shotgun (WGS) entry which is preliminary data.</text>
</comment>
<dbReference type="Pfam" id="PF01535">
    <property type="entry name" value="PPR"/>
    <property type="match status" value="2"/>
</dbReference>
<feature type="repeat" description="PPR" evidence="2">
    <location>
        <begin position="242"/>
        <end position="276"/>
    </location>
</feature>